<comment type="caution">
    <text evidence="2">The sequence shown here is derived from an EMBL/GenBank/DDBJ whole genome shotgun (WGS) entry which is preliminary data.</text>
</comment>
<organism evidence="2 3">
    <name type="scientific">Senna tora</name>
    <dbReference type="NCBI Taxonomy" id="362788"/>
    <lineage>
        <taxon>Eukaryota</taxon>
        <taxon>Viridiplantae</taxon>
        <taxon>Streptophyta</taxon>
        <taxon>Embryophyta</taxon>
        <taxon>Tracheophyta</taxon>
        <taxon>Spermatophyta</taxon>
        <taxon>Magnoliopsida</taxon>
        <taxon>eudicotyledons</taxon>
        <taxon>Gunneridae</taxon>
        <taxon>Pentapetalae</taxon>
        <taxon>rosids</taxon>
        <taxon>fabids</taxon>
        <taxon>Fabales</taxon>
        <taxon>Fabaceae</taxon>
        <taxon>Caesalpinioideae</taxon>
        <taxon>Cassia clade</taxon>
        <taxon>Senna</taxon>
    </lineage>
</organism>
<dbReference type="AlphaFoldDB" id="A0A834TK25"/>
<dbReference type="Proteomes" id="UP000634136">
    <property type="component" value="Unassembled WGS sequence"/>
</dbReference>
<sequence length="63" mass="7399">MTTFQRAPRQNHTTRRKKREEGRKKSTILLLYITIHQHAKITALEVSRNREIPRSEIPSSLSS</sequence>
<keyword evidence="3" id="KW-1185">Reference proteome</keyword>
<dbReference type="EMBL" id="JAAIUW010000007">
    <property type="protein sequence ID" value="KAF7822737.1"/>
    <property type="molecule type" value="Genomic_DNA"/>
</dbReference>
<feature type="region of interest" description="Disordered" evidence="1">
    <location>
        <begin position="1"/>
        <end position="23"/>
    </location>
</feature>
<name>A0A834TK25_9FABA</name>
<evidence type="ECO:0000313" key="3">
    <source>
        <dbReference type="Proteomes" id="UP000634136"/>
    </source>
</evidence>
<protein>
    <submittedName>
        <fullName evidence="2">Uncharacterized protein</fullName>
    </submittedName>
</protein>
<gene>
    <name evidence="2" type="ORF">G2W53_020881</name>
</gene>
<proteinExistence type="predicted"/>
<feature type="compositionally biased region" description="Polar residues" evidence="1">
    <location>
        <begin position="1"/>
        <end position="11"/>
    </location>
</feature>
<evidence type="ECO:0000256" key="1">
    <source>
        <dbReference type="SAM" id="MobiDB-lite"/>
    </source>
</evidence>
<accession>A0A834TK25</accession>
<reference evidence="2" key="1">
    <citation type="submission" date="2020-09" db="EMBL/GenBank/DDBJ databases">
        <title>Genome-Enabled Discovery of Anthraquinone Biosynthesis in Senna tora.</title>
        <authorList>
            <person name="Kang S.-H."/>
            <person name="Pandey R.P."/>
            <person name="Lee C.-M."/>
            <person name="Sim J.-S."/>
            <person name="Jeong J.-T."/>
            <person name="Choi B.-S."/>
            <person name="Jung M."/>
            <person name="Ginzburg D."/>
            <person name="Zhao K."/>
            <person name="Won S.Y."/>
            <person name="Oh T.-J."/>
            <person name="Yu Y."/>
            <person name="Kim N.-H."/>
            <person name="Lee O.R."/>
            <person name="Lee T.-H."/>
            <person name="Bashyal P."/>
            <person name="Kim T.-S."/>
            <person name="Lee W.-H."/>
            <person name="Kawkins C."/>
            <person name="Kim C.-K."/>
            <person name="Kim J.S."/>
            <person name="Ahn B.O."/>
            <person name="Rhee S.Y."/>
            <person name="Sohng J.K."/>
        </authorList>
    </citation>
    <scope>NUCLEOTIDE SEQUENCE</scope>
    <source>
        <tissue evidence="2">Leaf</tissue>
    </source>
</reference>
<evidence type="ECO:0000313" key="2">
    <source>
        <dbReference type="EMBL" id="KAF7822737.1"/>
    </source>
</evidence>